<protein>
    <submittedName>
        <fullName evidence="2">CHAT domain-containing protein</fullName>
    </submittedName>
</protein>
<organism evidence="2 3">
    <name type="scientific">Fusarium denticulatum</name>
    <dbReference type="NCBI Taxonomy" id="48507"/>
    <lineage>
        <taxon>Eukaryota</taxon>
        <taxon>Fungi</taxon>
        <taxon>Dikarya</taxon>
        <taxon>Ascomycota</taxon>
        <taxon>Pezizomycotina</taxon>
        <taxon>Sordariomycetes</taxon>
        <taxon>Hypocreomycetidae</taxon>
        <taxon>Hypocreales</taxon>
        <taxon>Nectriaceae</taxon>
        <taxon>Fusarium</taxon>
        <taxon>Fusarium fujikuroi species complex</taxon>
    </lineage>
</organism>
<dbReference type="Proteomes" id="UP000562682">
    <property type="component" value="Unassembled WGS sequence"/>
</dbReference>
<dbReference type="AlphaFoldDB" id="A0A8H5UFD1"/>
<dbReference type="SUPFAM" id="SSF52540">
    <property type="entry name" value="P-loop containing nucleoside triphosphate hydrolases"/>
    <property type="match status" value="1"/>
</dbReference>
<evidence type="ECO:0000259" key="1">
    <source>
        <dbReference type="Pfam" id="PF12770"/>
    </source>
</evidence>
<gene>
    <name evidence="2" type="ORF">FDENT_5876</name>
</gene>
<dbReference type="InterPro" id="IPR027417">
    <property type="entry name" value="P-loop_NTPase"/>
</dbReference>
<feature type="domain" description="CHAT" evidence="1">
    <location>
        <begin position="92"/>
        <end position="188"/>
    </location>
</feature>
<accession>A0A8H5UFD1</accession>
<dbReference type="EMBL" id="JAAOAK010000150">
    <property type="protein sequence ID" value="KAF5686189.1"/>
    <property type="molecule type" value="Genomic_DNA"/>
</dbReference>
<keyword evidence="3" id="KW-1185">Reference proteome</keyword>
<dbReference type="Pfam" id="PF12770">
    <property type="entry name" value="CHAT"/>
    <property type="match status" value="1"/>
</dbReference>
<name>A0A8H5UFD1_9HYPO</name>
<dbReference type="InterPro" id="IPR024983">
    <property type="entry name" value="CHAT_dom"/>
</dbReference>
<evidence type="ECO:0000313" key="3">
    <source>
        <dbReference type="Proteomes" id="UP000562682"/>
    </source>
</evidence>
<sequence>MGDKARIQRAPTHIDAQKCINVLLVVARGENDAIDCRLTSRPLLQKLAQDSSGSVSVDIARPGTRELFLKCLSEKDYDIVHLDDPEDDYTVQVSADDIGKALFINRVKLVIMNACQSASTTRSSTADFAHQLASHGVPYVLGMAFKVTHTAVEIFTSALHDCLLWDTRNILLAVYEARAKLRANKERSSDLFGLPISLQDDILPILYSSDRQLHKHSVSLLETSCEPPAAVSTPFDQPFGRELDMLQVENSLLRNRVCIVHGPYGIGKRCMINNLSKWLHESRLVQHVFHMDCSSGISSLDSALAAIRRQANSVIATELIDKPEDEDPILLAMFSEATLLVFNNAENGTSWLSELCLKLAVLERPEDDVPLFILVSTRTSLLSVRRKLSRTKPGGHFAYELKDLDAGSASKLAENLLQGKPRKEESYSALWYRQSILMLLQHNPLAIEAVIPVAASRESHEIYWYLKTGRLDLNWETPHVKQLFLQWKNLVEDHRGLLQALIPFTTSVPEDYLAKVSVIYRVDPSARQALVEAGCTNTEGLRASIGPLRLHPLFAQFTRYQPWSEEDITSSWRRASAYYHDRSIDWITTGLYNPTTQRSKPKDEWENLTAVLSHLISELQKDTETSALFDLSCVVCSFHVFHKDIPKHAIDMFADLTLKALNAMVPELVPTSNEGLRFIVDQGLNSRARKLSNFQILRITLLAQFLVHYYYDISLKTAIWADVSSDLDLSSTFRTFADVWGTTHGYRRLGFVLDLTETWRNHQNRARYSINSSEVFSPLKSLDTLVDAFDALNSVSTNNDQDFPPLDQSLREAIQRYDTRSQLDIYDKLAEVYFNSGDWETVLFILDKIDQCSHDICRFRGTNIDEVSTLEQKRWMTTMRVQCLKYLGRISESKARIEELKKIVSRREDLWTAQDRQNEQYQNLTALVERRMGRLSSSTRYNVGDYVFRPRTFHEAEVPRMQYPKGSSDLGTDLQAKQPGIVVQEAGDADSRLANATTVGDSGETSSRRDVEEDDSDNLYFINKPWMKKVDKFLDVLGGTRVEEHYDFQIPPGRIGGLFLYQSRVLMADAFLKALGVLQPD</sequence>
<comment type="caution">
    <text evidence="2">The sequence shown here is derived from an EMBL/GenBank/DDBJ whole genome shotgun (WGS) entry which is preliminary data.</text>
</comment>
<evidence type="ECO:0000313" key="2">
    <source>
        <dbReference type="EMBL" id="KAF5686189.1"/>
    </source>
</evidence>
<reference evidence="2 3" key="1">
    <citation type="submission" date="2020-05" db="EMBL/GenBank/DDBJ databases">
        <title>Identification and distribution of gene clusters putatively required for synthesis of sphingolipid metabolism inhibitors in phylogenetically diverse species of the filamentous fungus Fusarium.</title>
        <authorList>
            <person name="Kim H.-S."/>
            <person name="Busman M."/>
            <person name="Brown D.W."/>
            <person name="Divon H."/>
            <person name="Uhlig S."/>
            <person name="Proctor R.H."/>
        </authorList>
    </citation>
    <scope>NUCLEOTIDE SEQUENCE [LARGE SCALE GENOMIC DNA]</scope>
    <source>
        <strain evidence="2 3">NRRL 25311</strain>
    </source>
</reference>
<proteinExistence type="predicted"/>